<dbReference type="Pfam" id="PF08818">
    <property type="entry name" value="DUF1801"/>
    <property type="match status" value="1"/>
</dbReference>
<gene>
    <name evidence="2" type="ORF">UXQ13_17945</name>
</gene>
<dbReference type="InterPro" id="IPR014922">
    <property type="entry name" value="YdhG-like"/>
</dbReference>
<sequence length="133" mass="14738">MTTTSVEQYLDTLQHPRRDDVLRVRAAVLALRPGIEERVKWNAPSFAVDGVDRVTFRLAPGDVFQLVLHRGAARRADTGTFRFDDGSGLVRWPAPDRGVVDLTAPGATDEHLDAVLELLGRWLDVDVDVAPPR</sequence>
<organism evidence="2 3">
    <name type="scientific">Klenkia terrae</name>
    <dbReference type="NCBI Taxonomy" id="1052259"/>
    <lineage>
        <taxon>Bacteria</taxon>
        <taxon>Bacillati</taxon>
        <taxon>Actinomycetota</taxon>
        <taxon>Actinomycetes</taxon>
        <taxon>Geodermatophilales</taxon>
        <taxon>Geodermatophilaceae</taxon>
        <taxon>Klenkia</taxon>
    </lineage>
</organism>
<feature type="domain" description="YdhG-like" evidence="1">
    <location>
        <begin position="17"/>
        <end position="110"/>
    </location>
</feature>
<comment type="caution">
    <text evidence="2">The sequence shown here is derived from an EMBL/GenBank/DDBJ whole genome shotgun (WGS) entry which is preliminary data.</text>
</comment>
<protein>
    <submittedName>
        <fullName evidence="2">DUF1801 domain-containing protein</fullName>
    </submittedName>
</protein>
<dbReference type="Gene3D" id="3.90.1150.200">
    <property type="match status" value="1"/>
</dbReference>
<dbReference type="Proteomes" id="UP001373496">
    <property type="component" value="Unassembled WGS sequence"/>
</dbReference>
<dbReference type="EMBL" id="JBAPLV010000022">
    <property type="protein sequence ID" value="MEI4280361.1"/>
    <property type="molecule type" value="Genomic_DNA"/>
</dbReference>
<name>A0ABU8E9P3_9ACTN</name>
<keyword evidence="3" id="KW-1185">Reference proteome</keyword>
<accession>A0ABU8E9P3</accession>
<proteinExistence type="predicted"/>
<dbReference type="SUPFAM" id="SSF159888">
    <property type="entry name" value="YdhG-like"/>
    <property type="match status" value="1"/>
</dbReference>
<evidence type="ECO:0000313" key="3">
    <source>
        <dbReference type="Proteomes" id="UP001373496"/>
    </source>
</evidence>
<evidence type="ECO:0000313" key="2">
    <source>
        <dbReference type="EMBL" id="MEI4280361.1"/>
    </source>
</evidence>
<dbReference type="RefSeq" id="WP_225235816.1">
    <property type="nucleotide sequence ID" value="NZ_JBAPLV010000022.1"/>
</dbReference>
<reference evidence="2 3" key="1">
    <citation type="submission" date="2024-03" db="EMBL/GenBank/DDBJ databases">
        <title>Draft genome sequence of Klenkia terrae.</title>
        <authorList>
            <person name="Duangmal K."/>
            <person name="Chantavorakit T."/>
        </authorList>
    </citation>
    <scope>NUCLEOTIDE SEQUENCE [LARGE SCALE GENOMIC DNA]</scope>
    <source>
        <strain evidence="2 3">JCM 17786</strain>
    </source>
</reference>
<evidence type="ECO:0000259" key="1">
    <source>
        <dbReference type="Pfam" id="PF08818"/>
    </source>
</evidence>